<dbReference type="Proteomes" id="UP001190700">
    <property type="component" value="Unassembled WGS sequence"/>
</dbReference>
<accession>A0AAE0BKI9</accession>
<comment type="caution">
    <text evidence="2">The sequence shown here is derived from an EMBL/GenBank/DDBJ whole genome shotgun (WGS) entry which is preliminary data.</text>
</comment>
<evidence type="ECO:0000256" key="1">
    <source>
        <dbReference type="SAM" id="MobiDB-lite"/>
    </source>
</evidence>
<protein>
    <submittedName>
        <fullName evidence="2">Uncharacterized protein</fullName>
    </submittedName>
</protein>
<feature type="compositionally biased region" description="Basic and acidic residues" evidence="1">
    <location>
        <begin position="1"/>
        <end position="22"/>
    </location>
</feature>
<dbReference type="EMBL" id="LGRX02034487">
    <property type="protein sequence ID" value="KAK3237674.1"/>
    <property type="molecule type" value="Genomic_DNA"/>
</dbReference>
<dbReference type="AlphaFoldDB" id="A0AAE0BKI9"/>
<feature type="compositionally biased region" description="Acidic residues" evidence="1">
    <location>
        <begin position="78"/>
        <end position="87"/>
    </location>
</feature>
<gene>
    <name evidence="2" type="ORF">CYMTET_52267</name>
</gene>
<reference evidence="2 3" key="1">
    <citation type="journal article" date="2015" name="Genome Biol. Evol.">
        <title>Comparative Genomics of a Bacterivorous Green Alga Reveals Evolutionary Causalities and Consequences of Phago-Mixotrophic Mode of Nutrition.</title>
        <authorList>
            <person name="Burns J.A."/>
            <person name="Paasch A."/>
            <person name="Narechania A."/>
            <person name="Kim E."/>
        </authorList>
    </citation>
    <scope>NUCLEOTIDE SEQUENCE [LARGE SCALE GENOMIC DNA]</scope>
    <source>
        <strain evidence="2 3">PLY_AMNH</strain>
    </source>
</reference>
<feature type="non-terminal residue" evidence="2">
    <location>
        <position position="159"/>
    </location>
</feature>
<evidence type="ECO:0000313" key="3">
    <source>
        <dbReference type="Proteomes" id="UP001190700"/>
    </source>
</evidence>
<evidence type="ECO:0000313" key="2">
    <source>
        <dbReference type="EMBL" id="KAK3237674.1"/>
    </source>
</evidence>
<feature type="region of interest" description="Disordered" evidence="1">
    <location>
        <begin position="1"/>
        <end position="130"/>
    </location>
</feature>
<organism evidence="2 3">
    <name type="scientific">Cymbomonas tetramitiformis</name>
    <dbReference type="NCBI Taxonomy" id="36881"/>
    <lineage>
        <taxon>Eukaryota</taxon>
        <taxon>Viridiplantae</taxon>
        <taxon>Chlorophyta</taxon>
        <taxon>Pyramimonadophyceae</taxon>
        <taxon>Pyramimonadales</taxon>
        <taxon>Pyramimonadaceae</taxon>
        <taxon>Cymbomonas</taxon>
    </lineage>
</organism>
<proteinExistence type="predicted"/>
<sequence>MGGNSNDRRRIGDYANDFDRQRRLGIRATPSYGTLAQEAARVVHNRRRTQARQFGGGALSGERTSKPPRSSQFPASSSEDEAEDAEQEGTPSSSSGALPAKRMMSAERFRSPSGSPGGRLSGSPARLPRLARVTAGKELASRVTHAGIQSAKGSKQSPS</sequence>
<keyword evidence="3" id="KW-1185">Reference proteome</keyword>
<name>A0AAE0BKI9_9CHLO</name>